<comment type="cofactor">
    <cofactor evidence="6">
        <name>Zn(2+)</name>
        <dbReference type="ChEBI" id="CHEBI:29105"/>
    </cofactor>
    <text evidence="6">Binds 1 zinc ion.</text>
</comment>
<dbReference type="CDD" id="cd09606">
    <property type="entry name" value="M3B_PepF"/>
    <property type="match status" value="1"/>
</dbReference>
<evidence type="ECO:0000256" key="6">
    <source>
        <dbReference type="RuleBase" id="RU003435"/>
    </source>
</evidence>
<comment type="similarity">
    <text evidence="6">Belongs to the peptidase M3 family.</text>
</comment>
<keyword evidence="4 6" id="KW-0862">Zinc</keyword>
<keyword evidence="9" id="KW-1185">Reference proteome</keyword>
<dbReference type="AlphaFoldDB" id="A0A0M0GSA0"/>
<dbReference type="NCBIfam" id="TIGR02289">
    <property type="entry name" value="M3_not_pepF"/>
    <property type="match status" value="1"/>
</dbReference>
<dbReference type="Gene3D" id="1.10.1370.30">
    <property type="match status" value="1"/>
</dbReference>
<dbReference type="SUPFAM" id="SSF55486">
    <property type="entry name" value="Metalloproteases ('zincins'), catalytic domain"/>
    <property type="match status" value="1"/>
</dbReference>
<keyword evidence="1 6" id="KW-0645">Protease</keyword>
<dbReference type="PATRIC" id="fig|189381.12.peg.1674"/>
<organism evidence="8 9">
    <name type="scientific">Rossellomorea marisflavi</name>
    <dbReference type="NCBI Taxonomy" id="189381"/>
    <lineage>
        <taxon>Bacteria</taxon>
        <taxon>Bacillati</taxon>
        <taxon>Bacillota</taxon>
        <taxon>Bacilli</taxon>
        <taxon>Bacillales</taxon>
        <taxon>Bacillaceae</taxon>
        <taxon>Rossellomorea</taxon>
    </lineage>
</organism>
<evidence type="ECO:0000256" key="4">
    <source>
        <dbReference type="ARBA" id="ARBA00022833"/>
    </source>
</evidence>
<dbReference type="EMBL" id="LGUE01000001">
    <property type="protein sequence ID" value="KON92301.1"/>
    <property type="molecule type" value="Genomic_DNA"/>
</dbReference>
<evidence type="ECO:0000313" key="8">
    <source>
        <dbReference type="EMBL" id="KON92301.1"/>
    </source>
</evidence>
<sequence>MKKFEEYTYDRPELDEIKERFYEALNQLKKGESMSQQVEAIEKINRIRMEVDTMENLVYIRHSIDTNDSFYKAEQDYMDDLSPEMHGLVTEFYHVLLESPYRKELEEKWGNQLFSLAESEIRTFSPEIIPLLQKENKLSSEYTKLMASAKIPFEGEERTLAQMGPFSQSPNRETRKQAATATTSFFEENRIELDRIFDDLVKVRHEIAVTLGFDNFVELGYHRMTRTDYTPEMVEIFRRQVEEFIVPLCVELKDRQADRVGLQHLTFYDEGFKFSSGNADPKGDPQWIIANGKRMYEELSTETAEFISFMLDRNLLDLEAKKGKAGGGYCTYIAEYESPFIFSNFNGTSADIDVLTHEAGHAFQVYKSRGYDIPEYHWATYEASEIHSMSMEFFTWPWMEYFFKEDTEKYKFTHLSEALMFLPYGVAVDEFQHFVYENPDASPDERKQMWRSLERKYLPHRDYDGFGYLEEGGFWQRQSHIYNSPFYYIDYTLAQICAFQFFKKMNEDRESAWASYLDLCKLGGSKSFLELLDAVQLDSPFVEGTVEKVIDPIRKWLNEVDDQSL</sequence>
<dbReference type="Proteomes" id="UP000037405">
    <property type="component" value="Unassembled WGS sequence"/>
</dbReference>
<dbReference type="GO" id="GO:0006508">
    <property type="term" value="P:proteolysis"/>
    <property type="evidence" value="ECO:0007669"/>
    <property type="project" value="UniProtKB-KW"/>
</dbReference>
<name>A0A0M0GSA0_9BACI</name>
<accession>A0A0M0GSA0</accession>
<dbReference type="GO" id="GO:0004222">
    <property type="term" value="F:metalloendopeptidase activity"/>
    <property type="evidence" value="ECO:0007669"/>
    <property type="project" value="InterPro"/>
</dbReference>
<evidence type="ECO:0000259" key="7">
    <source>
        <dbReference type="Pfam" id="PF01432"/>
    </source>
</evidence>
<dbReference type="Pfam" id="PF01432">
    <property type="entry name" value="Peptidase_M3"/>
    <property type="match status" value="2"/>
</dbReference>
<dbReference type="GO" id="GO:0006518">
    <property type="term" value="P:peptide metabolic process"/>
    <property type="evidence" value="ECO:0007669"/>
    <property type="project" value="TreeGrafter"/>
</dbReference>
<reference evidence="9" key="1">
    <citation type="submission" date="2015-07" db="EMBL/GenBank/DDBJ databases">
        <title>Fjat-14235 jcm11544.</title>
        <authorList>
            <person name="Liu B."/>
            <person name="Wang J."/>
            <person name="Zhu Y."/>
            <person name="Liu G."/>
            <person name="Chen Q."/>
            <person name="Chen Z."/>
            <person name="Lan J."/>
            <person name="Che J."/>
            <person name="Ge C."/>
            <person name="Shi H."/>
            <person name="Pan Z."/>
            <person name="Liu X."/>
        </authorList>
    </citation>
    <scope>NUCLEOTIDE SEQUENCE [LARGE SCALE GENOMIC DNA]</scope>
    <source>
        <strain evidence="9">JCM 11544</strain>
    </source>
</reference>
<feature type="domain" description="Peptidase M3A/M3B catalytic" evidence="7">
    <location>
        <begin position="168"/>
        <end position="270"/>
    </location>
</feature>
<evidence type="ECO:0000313" key="9">
    <source>
        <dbReference type="Proteomes" id="UP000037405"/>
    </source>
</evidence>
<gene>
    <name evidence="8" type="ORF">AF331_07585</name>
</gene>
<evidence type="ECO:0000256" key="5">
    <source>
        <dbReference type="ARBA" id="ARBA00023049"/>
    </source>
</evidence>
<dbReference type="PANTHER" id="PTHR11804:SF28">
    <property type="entry name" value="OLIGOENDOPEPTIDASE F"/>
    <property type="match status" value="1"/>
</dbReference>
<evidence type="ECO:0000256" key="2">
    <source>
        <dbReference type="ARBA" id="ARBA00022723"/>
    </source>
</evidence>
<evidence type="ECO:0000256" key="1">
    <source>
        <dbReference type="ARBA" id="ARBA00022670"/>
    </source>
</evidence>
<dbReference type="PANTHER" id="PTHR11804">
    <property type="entry name" value="PROTEASE M3 THIMET OLIGOPEPTIDASE-RELATED"/>
    <property type="match status" value="1"/>
</dbReference>
<keyword evidence="2 6" id="KW-0479">Metal-binding</keyword>
<keyword evidence="5 6" id="KW-0482">Metalloprotease</keyword>
<feature type="domain" description="Peptidase M3A/M3B catalytic" evidence="7">
    <location>
        <begin position="312"/>
        <end position="546"/>
    </location>
</feature>
<proteinExistence type="inferred from homology"/>
<dbReference type="InterPro" id="IPR001567">
    <property type="entry name" value="Pept_M3A_M3B_dom"/>
</dbReference>
<dbReference type="InterPro" id="IPR011976">
    <property type="entry name" value="Pept_M3B_oligopep-rel"/>
</dbReference>
<keyword evidence="3 6" id="KW-0378">Hydrolase</keyword>
<comment type="caution">
    <text evidence="8">The sequence shown here is derived from an EMBL/GenBank/DDBJ whole genome shotgun (WGS) entry which is preliminary data.</text>
</comment>
<protein>
    <submittedName>
        <fullName evidence="8">Oligoendopeptidase F</fullName>
    </submittedName>
</protein>
<dbReference type="RefSeq" id="WP_053427478.1">
    <property type="nucleotide sequence ID" value="NZ_LGUE01000001.1"/>
</dbReference>
<dbReference type="STRING" id="189381.GCA_900166615_02757"/>
<dbReference type="OrthoDB" id="9762795at2"/>
<dbReference type="InterPro" id="IPR045090">
    <property type="entry name" value="Pept_M3A_M3B"/>
</dbReference>
<evidence type="ECO:0000256" key="3">
    <source>
        <dbReference type="ARBA" id="ARBA00022801"/>
    </source>
</evidence>
<dbReference type="GO" id="GO:0046872">
    <property type="term" value="F:metal ion binding"/>
    <property type="evidence" value="ECO:0007669"/>
    <property type="project" value="UniProtKB-UniRule"/>
</dbReference>